<dbReference type="AlphaFoldDB" id="F3UV47"/>
<dbReference type="HOGENOM" id="CLU_3222836_0_0_9"/>
<evidence type="ECO:0000313" key="1">
    <source>
        <dbReference type="EMBL" id="EGJ41015.1"/>
    </source>
</evidence>
<dbReference type="Proteomes" id="UP000006459">
    <property type="component" value="Unassembled WGS sequence"/>
</dbReference>
<dbReference type="EMBL" id="AFFO01000003">
    <property type="protein sequence ID" value="EGJ41015.1"/>
    <property type="molecule type" value="Genomic_DNA"/>
</dbReference>
<evidence type="ECO:0000313" key="2">
    <source>
        <dbReference type="Proteomes" id="UP000006459"/>
    </source>
</evidence>
<organism evidence="1 2">
    <name type="scientific">Streptococcus sanguinis SK49</name>
    <dbReference type="NCBI Taxonomy" id="888808"/>
    <lineage>
        <taxon>Bacteria</taxon>
        <taxon>Bacillati</taxon>
        <taxon>Bacillota</taxon>
        <taxon>Bacilli</taxon>
        <taxon>Lactobacillales</taxon>
        <taxon>Streptococcaceae</taxon>
        <taxon>Streptococcus</taxon>
    </lineage>
</organism>
<proteinExistence type="predicted"/>
<reference evidence="1 2" key="1">
    <citation type="submission" date="2011-03" db="EMBL/GenBank/DDBJ databases">
        <authorList>
            <person name="Muzny D."/>
            <person name="Qin X."/>
            <person name="Deng J."/>
            <person name="Jiang H."/>
            <person name="Liu Y."/>
            <person name="Qu J."/>
            <person name="Song X.-Z."/>
            <person name="Zhang L."/>
            <person name="Thornton R."/>
            <person name="Coyle M."/>
            <person name="Francisco L."/>
            <person name="Jackson L."/>
            <person name="Javaid M."/>
            <person name="Korchina V."/>
            <person name="Kovar C."/>
            <person name="Mata R."/>
            <person name="Mathew T."/>
            <person name="Ngo R."/>
            <person name="Nguyen L."/>
            <person name="Nguyen N."/>
            <person name="Okwuonu G."/>
            <person name="Ongeri F."/>
            <person name="Pham C."/>
            <person name="Simmons D."/>
            <person name="Wilczek-Boney K."/>
            <person name="Hale W."/>
            <person name="Jakkamsetti A."/>
            <person name="Pham P."/>
            <person name="Ruth R."/>
            <person name="San Lucas F."/>
            <person name="Warren J."/>
            <person name="Zhang J."/>
            <person name="Zhao Z."/>
            <person name="Zhou C."/>
            <person name="Zhu D."/>
            <person name="Lee S."/>
            <person name="Bess C."/>
            <person name="Blankenburg K."/>
            <person name="Forbes L."/>
            <person name="Fu Q."/>
            <person name="Gubbala S."/>
            <person name="Hirani K."/>
            <person name="Jayaseelan J.C."/>
            <person name="Lara F."/>
            <person name="Munidasa M."/>
            <person name="Palculict T."/>
            <person name="Patil S."/>
            <person name="Pu L.-L."/>
            <person name="Saada N."/>
            <person name="Tang L."/>
            <person name="Weissenberger G."/>
            <person name="Zhu Y."/>
            <person name="Hemphill L."/>
            <person name="Shang Y."/>
            <person name="Youmans B."/>
            <person name="Ayvaz T."/>
            <person name="Ross M."/>
            <person name="Santibanez J."/>
            <person name="Aqrawi P."/>
            <person name="Gross S."/>
            <person name="Joshi V."/>
            <person name="Fowler G."/>
            <person name="Nazareth L."/>
            <person name="Reid J."/>
            <person name="Worley K."/>
            <person name="Petrosino J."/>
            <person name="Highlander S."/>
            <person name="Gibbs R."/>
        </authorList>
    </citation>
    <scope>NUCLEOTIDE SEQUENCE [LARGE SCALE GENOMIC DNA]</scope>
    <source>
        <strain evidence="1 2">SK49</strain>
    </source>
</reference>
<name>F3UV47_STRSA</name>
<gene>
    <name evidence="1" type="ORF">HMPREF9380_0390</name>
</gene>
<comment type="caution">
    <text evidence="1">The sequence shown here is derived from an EMBL/GenBank/DDBJ whole genome shotgun (WGS) entry which is preliminary data.</text>
</comment>
<protein>
    <submittedName>
        <fullName evidence="1">Uncharacterized protein</fullName>
    </submittedName>
</protein>
<sequence length="44" mass="5498">MLDTEHPTLFDLYSFFIHLPIFYHEYYPKQILLGIFYKILEIFQ</sequence>
<accession>F3UV47</accession>